<evidence type="ECO:0000313" key="1">
    <source>
        <dbReference type="EMBL" id="KAH3680263.1"/>
    </source>
</evidence>
<reference evidence="1" key="2">
    <citation type="submission" date="2021-01" db="EMBL/GenBank/DDBJ databases">
        <authorList>
            <person name="Schikora-Tamarit M.A."/>
        </authorList>
    </citation>
    <scope>NUCLEOTIDE SEQUENCE</scope>
    <source>
        <strain evidence="1">CBS6341</strain>
    </source>
</reference>
<accession>A0A9P8PXH6</accession>
<evidence type="ECO:0000313" key="2">
    <source>
        <dbReference type="Proteomes" id="UP000769528"/>
    </source>
</evidence>
<dbReference type="AlphaFoldDB" id="A0A9P8PXH6"/>
<comment type="caution">
    <text evidence="1">The sequence shown here is derived from an EMBL/GenBank/DDBJ whole genome shotgun (WGS) entry which is preliminary data.</text>
</comment>
<gene>
    <name evidence="1" type="ORF">WICMUC_000444</name>
</gene>
<name>A0A9P8PXH6_9ASCO</name>
<proteinExistence type="predicted"/>
<protein>
    <submittedName>
        <fullName evidence="1">Uncharacterized protein</fullName>
    </submittedName>
</protein>
<sequence>MVHCRWKVKLSYQGLGILICQLLVIIEVTLNPVQGFEQHALNTDWKKKLIEKKSNKASSVVDGIISLEGFEEENEGKFHIMADGWENFNDMSQNEFYGGELTVKKFKAFRTLEKKIMRTEEKILFHEELKKFDITLYKESYCSNSSSSLANGYLRNELEINANMNEDEFNQSLMEADESSSSTLIKTL</sequence>
<reference evidence="1" key="1">
    <citation type="journal article" date="2021" name="Open Biol.">
        <title>Shared evolutionary footprints suggest mitochondrial oxidative damage underlies multiple complex I losses in fungi.</title>
        <authorList>
            <person name="Schikora-Tamarit M.A."/>
            <person name="Marcet-Houben M."/>
            <person name="Nosek J."/>
            <person name="Gabaldon T."/>
        </authorList>
    </citation>
    <scope>NUCLEOTIDE SEQUENCE</scope>
    <source>
        <strain evidence="1">CBS6341</strain>
    </source>
</reference>
<dbReference type="Proteomes" id="UP000769528">
    <property type="component" value="Unassembled WGS sequence"/>
</dbReference>
<organism evidence="1 2">
    <name type="scientific">Wickerhamomyces mucosus</name>
    <dbReference type="NCBI Taxonomy" id="1378264"/>
    <lineage>
        <taxon>Eukaryota</taxon>
        <taxon>Fungi</taxon>
        <taxon>Dikarya</taxon>
        <taxon>Ascomycota</taxon>
        <taxon>Saccharomycotina</taxon>
        <taxon>Saccharomycetes</taxon>
        <taxon>Phaffomycetales</taxon>
        <taxon>Wickerhamomycetaceae</taxon>
        <taxon>Wickerhamomyces</taxon>
    </lineage>
</organism>
<dbReference type="EMBL" id="JAEUBF010000148">
    <property type="protein sequence ID" value="KAH3680263.1"/>
    <property type="molecule type" value="Genomic_DNA"/>
</dbReference>
<keyword evidence="2" id="KW-1185">Reference proteome</keyword>